<evidence type="ECO:0000259" key="1">
    <source>
        <dbReference type="Pfam" id="PF08937"/>
    </source>
</evidence>
<reference evidence="2 3" key="1">
    <citation type="submission" date="2019-05" db="EMBL/GenBank/DDBJ databases">
        <title>Sulfitobacter sabulilitoris sp. nov., isolated from a marine sand.</title>
        <authorList>
            <person name="Yoon J.-H."/>
        </authorList>
    </citation>
    <scope>NUCLEOTIDE SEQUENCE [LARGE SCALE GENOMIC DNA]</scope>
    <source>
        <strain evidence="2 3">HSMS-29</strain>
    </source>
</reference>
<evidence type="ECO:0000313" key="2">
    <source>
        <dbReference type="EMBL" id="TMM49129.1"/>
    </source>
</evidence>
<accession>A0A5S3PCZ7</accession>
<dbReference type="RefSeq" id="WP_138663854.1">
    <property type="nucleotide sequence ID" value="NZ_VANS01000015.1"/>
</dbReference>
<keyword evidence="3" id="KW-1185">Reference proteome</keyword>
<dbReference type="Proteomes" id="UP000309550">
    <property type="component" value="Unassembled WGS sequence"/>
</dbReference>
<proteinExistence type="predicted"/>
<dbReference type="InterPro" id="IPR036490">
    <property type="entry name" value="ThsB_TIR-like_sf"/>
</dbReference>
<evidence type="ECO:0000313" key="3">
    <source>
        <dbReference type="Proteomes" id="UP000309550"/>
    </source>
</evidence>
<dbReference type="Pfam" id="PF08937">
    <property type="entry name" value="ThsB_TIR"/>
    <property type="match status" value="1"/>
</dbReference>
<gene>
    <name evidence="2" type="ORF">FDT80_18730</name>
</gene>
<organism evidence="2 3">
    <name type="scientific">Sulfitobacter sabulilitoris</name>
    <dbReference type="NCBI Taxonomy" id="2562655"/>
    <lineage>
        <taxon>Bacteria</taxon>
        <taxon>Pseudomonadati</taxon>
        <taxon>Pseudomonadota</taxon>
        <taxon>Alphaproteobacteria</taxon>
        <taxon>Rhodobacterales</taxon>
        <taxon>Roseobacteraceae</taxon>
        <taxon>Sulfitobacter</taxon>
    </lineage>
</organism>
<dbReference type="SUPFAM" id="SSF52206">
    <property type="entry name" value="Hypothetical protein MTH538"/>
    <property type="match status" value="1"/>
</dbReference>
<dbReference type="OrthoDB" id="9811746at2"/>
<feature type="domain" description="Thoeris protein ThsB TIR-like" evidence="1">
    <location>
        <begin position="6"/>
        <end position="100"/>
    </location>
</feature>
<protein>
    <recommendedName>
        <fullName evidence="1">Thoeris protein ThsB TIR-like domain-containing protein</fullName>
    </recommendedName>
</protein>
<dbReference type="InterPro" id="IPR015032">
    <property type="entry name" value="ThsB__TIR-like_domain"/>
</dbReference>
<dbReference type="EMBL" id="VANS01000015">
    <property type="protein sequence ID" value="TMM49129.1"/>
    <property type="molecule type" value="Genomic_DNA"/>
</dbReference>
<sequence>MARKVFFSFHFDNDYWRTQTVRNMGSLDGQTLATANKWEELKRTSDQAVRDWITSNMKGKSCLVVLNGSSTAGRKWINYEIKKAWEDGRGVVGIHVNKLKHSDGTQSQRGSTPFSNITVNGYSLAGIPKLWIPGGSTSQEAYDSISKHIGGWIEEAIRIRKQYTGAL</sequence>
<name>A0A5S3PCZ7_9RHOB</name>
<dbReference type="AlphaFoldDB" id="A0A5S3PCZ7"/>
<dbReference type="Gene3D" id="3.40.50.9200">
    <property type="entry name" value="Hypothetical protein MTH538"/>
    <property type="match status" value="1"/>
</dbReference>
<comment type="caution">
    <text evidence="2">The sequence shown here is derived from an EMBL/GenBank/DDBJ whole genome shotgun (WGS) entry which is preliminary data.</text>
</comment>